<dbReference type="Gene3D" id="3.40.50.2300">
    <property type="match status" value="1"/>
</dbReference>
<dbReference type="Pfam" id="PF00072">
    <property type="entry name" value="Response_reg"/>
    <property type="match status" value="1"/>
</dbReference>
<keyword evidence="1 2" id="KW-0597">Phosphoprotein</keyword>
<dbReference type="Proteomes" id="UP000433652">
    <property type="component" value="Unassembled WGS sequence"/>
</dbReference>
<reference evidence="4 5" key="1">
    <citation type="submission" date="2019-12" db="EMBL/GenBank/DDBJ databases">
        <title>Genomic-based taxomic classification of the family Erythrobacteraceae.</title>
        <authorList>
            <person name="Xu L."/>
        </authorList>
    </citation>
    <scope>NUCLEOTIDE SEQUENCE [LARGE SCALE GENOMIC DNA]</scope>
    <source>
        <strain evidence="4 5">MCCC 1K01500</strain>
    </source>
</reference>
<dbReference type="PANTHER" id="PTHR44591:SF23">
    <property type="entry name" value="CHEY SUBFAMILY"/>
    <property type="match status" value="1"/>
</dbReference>
<dbReference type="AlphaFoldDB" id="A0A6I4SY92"/>
<feature type="modified residue" description="4-aspartylphosphate" evidence="2">
    <location>
        <position position="53"/>
    </location>
</feature>
<dbReference type="InterPro" id="IPR001789">
    <property type="entry name" value="Sig_transdc_resp-reg_receiver"/>
</dbReference>
<gene>
    <name evidence="4" type="ORF">GRI89_16140</name>
</gene>
<name>A0A6I4SY92_9SPHN</name>
<organism evidence="4 5">
    <name type="scientific">Croceibacterium salegens</name>
    <dbReference type="NCBI Taxonomy" id="1737568"/>
    <lineage>
        <taxon>Bacteria</taxon>
        <taxon>Pseudomonadati</taxon>
        <taxon>Pseudomonadota</taxon>
        <taxon>Alphaproteobacteria</taxon>
        <taxon>Sphingomonadales</taxon>
        <taxon>Erythrobacteraceae</taxon>
        <taxon>Croceibacterium</taxon>
    </lineage>
</organism>
<comment type="caution">
    <text evidence="4">The sequence shown here is derived from an EMBL/GenBank/DDBJ whole genome shotgun (WGS) entry which is preliminary data.</text>
</comment>
<evidence type="ECO:0000256" key="2">
    <source>
        <dbReference type="PROSITE-ProRule" id="PRU00169"/>
    </source>
</evidence>
<sequence length="123" mass="13622">MGRRILVVEDDLLNRMFYIATLEQAGFAVTSVGDGARVIDEVERVRPDLVIMDINLPNVSGLVLTERLKAQADYRDLPILAITAYAGRLEEARIRDAGASGYLSKPVTVLALLTNIKRLLRIN</sequence>
<proteinExistence type="predicted"/>
<evidence type="ECO:0000256" key="1">
    <source>
        <dbReference type="ARBA" id="ARBA00022553"/>
    </source>
</evidence>
<dbReference type="PANTHER" id="PTHR44591">
    <property type="entry name" value="STRESS RESPONSE REGULATOR PROTEIN 1"/>
    <property type="match status" value="1"/>
</dbReference>
<dbReference type="PROSITE" id="PS50110">
    <property type="entry name" value="RESPONSE_REGULATORY"/>
    <property type="match status" value="1"/>
</dbReference>
<dbReference type="EMBL" id="WTYM01000058">
    <property type="protein sequence ID" value="MXO61074.1"/>
    <property type="molecule type" value="Genomic_DNA"/>
</dbReference>
<evidence type="ECO:0000313" key="4">
    <source>
        <dbReference type="EMBL" id="MXO61074.1"/>
    </source>
</evidence>
<dbReference type="SMART" id="SM00448">
    <property type="entry name" value="REC"/>
    <property type="match status" value="1"/>
</dbReference>
<evidence type="ECO:0000259" key="3">
    <source>
        <dbReference type="PROSITE" id="PS50110"/>
    </source>
</evidence>
<evidence type="ECO:0000313" key="5">
    <source>
        <dbReference type="Proteomes" id="UP000433652"/>
    </source>
</evidence>
<dbReference type="OrthoDB" id="9801602at2"/>
<feature type="domain" description="Response regulatory" evidence="3">
    <location>
        <begin position="4"/>
        <end position="120"/>
    </location>
</feature>
<dbReference type="RefSeq" id="WP_159797766.1">
    <property type="nucleotide sequence ID" value="NZ_WTYM01000058.1"/>
</dbReference>
<dbReference type="InterPro" id="IPR050595">
    <property type="entry name" value="Bact_response_regulator"/>
</dbReference>
<dbReference type="GO" id="GO:0000160">
    <property type="term" value="P:phosphorelay signal transduction system"/>
    <property type="evidence" value="ECO:0007669"/>
    <property type="project" value="InterPro"/>
</dbReference>
<keyword evidence="5" id="KW-1185">Reference proteome</keyword>
<accession>A0A6I4SY92</accession>
<protein>
    <submittedName>
        <fullName evidence="4">Response regulator</fullName>
    </submittedName>
</protein>
<dbReference type="InterPro" id="IPR011006">
    <property type="entry name" value="CheY-like_superfamily"/>
</dbReference>
<dbReference type="SUPFAM" id="SSF52172">
    <property type="entry name" value="CheY-like"/>
    <property type="match status" value="1"/>
</dbReference>